<evidence type="ECO:0000313" key="12">
    <source>
        <dbReference type="RefSeq" id="XP_023167316.2"/>
    </source>
</evidence>
<dbReference type="InterPro" id="IPR005828">
    <property type="entry name" value="MFS_sugar_transport-like"/>
</dbReference>
<dbReference type="InterPro" id="IPR003663">
    <property type="entry name" value="Sugar/inositol_transpt"/>
</dbReference>
<dbReference type="Proteomes" id="UP000504633">
    <property type="component" value="Unplaced"/>
</dbReference>
<dbReference type="KEGG" id="dhe:111597033"/>
<dbReference type="OMA" id="APMYCTE"/>
<dbReference type="PROSITE" id="PS50850">
    <property type="entry name" value="MFS"/>
    <property type="match status" value="1"/>
</dbReference>
<feature type="transmembrane region" description="Helical" evidence="9">
    <location>
        <begin position="164"/>
        <end position="185"/>
    </location>
</feature>
<dbReference type="PANTHER" id="PTHR48021">
    <property type="match status" value="1"/>
</dbReference>
<dbReference type="InterPro" id="IPR020846">
    <property type="entry name" value="MFS_dom"/>
</dbReference>
<proteinExistence type="inferred from homology"/>
<dbReference type="SUPFAM" id="SSF103473">
    <property type="entry name" value="MFS general substrate transporter"/>
    <property type="match status" value="1"/>
</dbReference>
<dbReference type="OrthoDB" id="6612291at2759"/>
<accession>A0A6J1LTZ2</accession>
<feature type="transmembrane region" description="Helical" evidence="9">
    <location>
        <begin position="283"/>
        <end position="307"/>
    </location>
</feature>
<reference evidence="12" key="1">
    <citation type="submission" date="2025-08" db="UniProtKB">
        <authorList>
            <consortium name="RefSeq"/>
        </authorList>
    </citation>
    <scope>IDENTIFICATION</scope>
    <source>
        <strain evidence="12">15085-1641.00</strain>
        <tissue evidence="12">Whole body</tissue>
    </source>
</reference>
<dbReference type="InterPro" id="IPR005829">
    <property type="entry name" value="Sugar_transporter_CS"/>
</dbReference>
<dbReference type="GeneID" id="111597033"/>
<keyword evidence="11" id="KW-1185">Reference proteome</keyword>
<dbReference type="InterPro" id="IPR050549">
    <property type="entry name" value="MFS_Trehalose_Transporter"/>
</dbReference>
<comment type="subcellular location">
    <subcellularLocation>
        <location evidence="1">Cell membrane</location>
        <topology evidence="1">Multi-pass membrane protein</topology>
    </subcellularLocation>
</comment>
<feature type="transmembrane region" description="Helical" evidence="9">
    <location>
        <begin position="84"/>
        <end position="105"/>
    </location>
</feature>
<evidence type="ECO:0000259" key="10">
    <source>
        <dbReference type="PROSITE" id="PS50850"/>
    </source>
</evidence>
<evidence type="ECO:0000256" key="4">
    <source>
        <dbReference type="ARBA" id="ARBA00022989"/>
    </source>
</evidence>
<keyword evidence="3 9" id="KW-0812">Transmembrane</keyword>
<gene>
    <name evidence="12" type="primary">LOC111597033</name>
</gene>
<feature type="transmembrane region" description="Helical" evidence="9">
    <location>
        <begin position="385"/>
        <end position="405"/>
    </location>
</feature>
<feature type="transmembrane region" description="Helical" evidence="9">
    <location>
        <begin position="54"/>
        <end position="77"/>
    </location>
</feature>
<feature type="transmembrane region" description="Helical" evidence="9">
    <location>
        <begin position="314"/>
        <end position="336"/>
    </location>
</feature>
<dbReference type="PRINTS" id="PR00171">
    <property type="entry name" value="SUGRTRNSPORT"/>
</dbReference>
<evidence type="ECO:0000256" key="7">
    <source>
        <dbReference type="ARBA" id="ARBA00024348"/>
    </source>
</evidence>
<evidence type="ECO:0000256" key="9">
    <source>
        <dbReference type="SAM" id="Phobius"/>
    </source>
</evidence>
<dbReference type="PROSITE" id="PS00217">
    <property type="entry name" value="SUGAR_TRANSPORT_2"/>
    <property type="match status" value="1"/>
</dbReference>
<dbReference type="GO" id="GO:0051119">
    <property type="term" value="F:sugar transmembrane transporter activity"/>
    <property type="evidence" value="ECO:0007669"/>
    <property type="project" value="InterPro"/>
</dbReference>
<feature type="domain" description="Major facilitator superfamily (MFS) profile" evidence="10">
    <location>
        <begin position="12"/>
        <end position="440"/>
    </location>
</feature>
<keyword evidence="8" id="KW-0813">Transport</keyword>
<evidence type="ECO:0000256" key="5">
    <source>
        <dbReference type="ARBA" id="ARBA00023136"/>
    </source>
</evidence>
<keyword evidence="4 9" id="KW-1133">Transmembrane helix</keyword>
<dbReference type="CDD" id="cd17358">
    <property type="entry name" value="MFS_GLUT6_8_Class3_like"/>
    <property type="match status" value="1"/>
</dbReference>
<dbReference type="InterPro" id="IPR036259">
    <property type="entry name" value="MFS_trans_sf"/>
</dbReference>
<keyword evidence="2" id="KW-1003">Cell membrane</keyword>
<sequence length="465" mass="50734">MAQAKVLPQYIAGLSASFGAFCMGASMGWSSPVEQMLTEEEAYGFPISSDQFGWISSLLTLGATVVCIPAGFVIDWIGRRPTMLALIPPYMVGWFLMLFANSVIMLYFGRFILGFCGGAFCVCAPLYSTEISTISTRGTLGSFFQLNTVTGMLYGYIIGGYCPLLTINILCAMLPLIFAVVHYFMPESPVYLAMKGREDDAVKSLLWLRGQHCDVRAELNEIIEETNKNTDEPKVSLWKALCRPITLKGISIAVTLQALQQWTGINAIMFYSTSIFEDVGSSLSGRVCTILIGATQVVMTLVAVAIIDKAGRRILLLISAFLMAITTCLMGVYFQMRDSDEESVASLGWLPITSILLFIIFFSIGFGPGPWLVMAELFSEDVKSVAGSIAGTSNWFSAFLVTKLFPLLKNGIGSGPTFWIFCGIAVLGFVYVLICVPETKGKTITEIQLILAGSKKTNDSENNEK</sequence>
<dbReference type="GO" id="GO:0005886">
    <property type="term" value="C:plasma membrane"/>
    <property type="evidence" value="ECO:0007669"/>
    <property type="project" value="UniProtKB-SubCell"/>
</dbReference>
<evidence type="ECO:0000256" key="2">
    <source>
        <dbReference type="ARBA" id="ARBA00022475"/>
    </source>
</evidence>
<comment type="similarity">
    <text evidence="7">Belongs to the major facilitator superfamily. Sugar transporter (TC 2.A.1.1) family. Trehalose transporter subfamily.</text>
</comment>
<evidence type="ECO:0000256" key="8">
    <source>
        <dbReference type="RuleBase" id="RU003346"/>
    </source>
</evidence>
<dbReference type="AlphaFoldDB" id="A0A6J1LTZ2"/>
<dbReference type="Pfam" id="PF00083">
    <property type="entry name" value="Sugar_tr"/>
    <property type="match status" value="1"/>
</dbReference>
<dbReference type="RefSeq" id="XP_023167316.2">
    <property type="nucleotide sequence ID" value="XM_023311548.2"/>
</dbReference>
<dbReference type="PROSITE" id="PS00216">
    <property type="entry name" value="SUGAR_TRANSPORT_1"/>
    <property type="match status" value="2"/>
</dbReference>
<dbReference type="NCBIfam" id="TIGR00879">
    <property type="entry name" value="SP"/>
    <property type="match status" value="1"/>
</dbReference>
<feature type="transmembrane region" description="Helical" evidence="9">
    <location>
        <begin position="111"/>
        <end position="128"/>
    </location>
</feature>
<protein>
    <submittedName>
        <fullName evidence="12">Facilitated trehalose transporter Tret1-2 homolog</fullName>
    </submittedName>
</protein>
<dbReference type="PANTHER" id="PTHR48021:SF1">
    <property type="entry name" value="GH07001P-RELATED"/>
    <property type="match status" value="1"/>
</dbReference>
<feature type="transmembrane region" description="Helical" evidence="9">
    <location>
        <begin position="417"/>
        <end position="436"/>
    </location>
</feature>
<keyword evidence="5 9" id="KW-0472">Membrane</keyword>
<organism evidence="11 12">
    <name type="scientific">Drosophila hydei</name>
    <name type="common">Fruit fly</name>
    <dbReference type="NCBI Taxonomy" id="7224"/>
    <lineage>
        <taxon>Eukaryota</taxon>
        <taxon>Metazoa</taxon>
        <taxon>Ecdysozoa</taxon>
        <taxon>Arthropoda</taxon>
        <taxon>Hexapoda</taxon>
        <taxon>Insecta</taxon>
        <taxon>Pterygota</taxon>
        <taxon>Neoptera</taxon>
        <taxon>Endopterygota</taxon>
        <taxon>Diptera</taxon>
        <taxon>Brachycera</taxon>
        <taxon>Muscomorpha</taxon>
        <taxon>Ephydroidea</taxon>
        <taxon>Drosophilidae</taxon>
        <taxon>Drosophila</taxon>
    </lineage>
</organism>
<evidence type="ECO:0000256" key="6">
    <source>
        <dbReference type="ARBA" id="ARBA00023180"/>
    </source>
</evidence>
<evidence type="ECO:0000256" key="1">
    <source>
        <dbReference type="ARBA" id="ARBA00004651"/>
    </source>
</evidence>
<dbReference type="InterPro" id="IPR044775">
    <property type="entry name" value="MFS_ERD6/Tret1-like"/>
</dbReference>
<keyword evidence="6" id="KW-0325">Glycoprotein</keyword>
<name>A0A6J1LTZ2_DROHY</name>
<evidence type="ECO:0000256" key="3">
    <source>
        <dbReference type="ARBA" id="ARBA00022692"/>
    </source>
</evidence>
<feature type="transmembrane region" description="Helical" evidence="9">
    <location>
        <begin position="348"/>
        <end position="373"/>
    </location>
</feature>
<dbReference type="Gene3D" id="1.20.1250.20">
    <property type="entry name" value="MFS general substrate transporter like domains"/>
    <property type="match status" value="1"/>
</dbReference>
<dbReference type="FunFam" id="1.20.1250.20:FF:000055">
    <property type="entry name" value="Facilitated trehalose transporter Tret1-2 homolog"/>
    <property type="match status" value="1"/>
</dbReference>
<evidence type="ECO:0000313" key="11">
    <source>
        <dbReference type="Proteomes" id="UP000504633"/>
    </source>
</evidence>